<protein>
    <submittedName>
        <fullName evidence="1">Uncharacterized protein</fullName>
    </submittedName>
</protein>
<keyword evidence="2" id="KW-1185">Reference proteome</keyword>
<dbReference type="Proteomes" id="UP001157133">
    <property type="component" value="Unassembled WGS sequence"/>
</dbReference>
<sequence length="115" mass="13671">MGQTKLPYIYNDFKTGYQLELVDAVLKKTGHRALYTPTEHARNEKLLLNTKLYGVMNIDEFHVEAIFEPTDVHILFKEEAIQEDFDRELYEFVQSEKYLNLRQKYLGNNSLFTFK</sequence>
<comment type="caution">
    <text evidence="1">The sequence shown here is derived from an EMBL/GenBank/DDBJ whole genome shotgun (WGS) entry which is preliminary data.</text>
</comment>
<proteinExistence type="predicted"/>
<accession>A0ABQ6H1W2</accession>
<name>A0ABQ6H1W2_9GAMM</name>
<evidence type="ECO:0000313" key="1">
    <source>
        <dbReference type="EMBL" id="GLX80807.1"/>
    </source>
</evidence>
<gene>
    <name evidence="1" type="ORF">theurythT_02590</name>
</gene>
<dbReference type="EMBL" id="BSSU01000001">
    <property type="protein sequence ID" value="GLX80807.1"/>
    <property type="molecule type" value="Genomic_DNA"/>
</dbReference>
<organism evidence="1 2">
    <name type="scientific">Thalassotalea eurytherma</name>
    <dbReference type="NCBI Taxonomy" id="1144278"/>
    <lineage>
        <taxon>Bacteria</taxon>
        <taxon>Pseudomonadati</taxon>
        <taxon>Pseudomonadota</taxon>
        <taxon>Gammaproteobacteria</taxon>
        <taxon>Alteromonadales</taxon>
        <taxon>Colwelliaceae</taxon>
        <taxon>Thalassotalea</taxon>
    </lineage>
</organism>
<reference evidence="1 2" key="1">
    <citation type="submission" date="2023-03" db="EMBL/GenBank/DDBJ databases">
        <title>Draft genome sequence of Thalassotalea eurytherma JCM 18482T.</title>
        <authorList>
            <person name="Sawabe T."/>
        </authorList>
    </citation>
    <scope>NUCLEOTIDE SEQUENCE [LARGE SCALE GENOMIC DNA]</scope>
    <source>
        <strain evidence="1 2">JCM 18482</strain>
    </source>
</reference>
<dbReference type="RefSeq" id="WP_284206122.1">
    <property type="nucleotide sequence ID" value="NZ_BSSU01000001.1"/>
</dbReference>
<evidence type="ECO:0000313" key="2">
    <source>
        <dbReference type="Proteomes" id="UP001157133"/>
    </source>
</evidence>